<evidence type="ECO:0000256" key="1">
    <source>
        <dbReference type="SAM" id="Phobius"/>
    </source>
</evidence>
<name>A0ABN1YEC8_9ACTN</name>
<keyword evidence="1" id="KW-1133">Transmembrane helix</keyword>
<organism evidence="2 3">
    <name type="scientific">Kitasatospora putterlickiae</name>
    <dbReference type="NCBI Taxonomy" id="221725"/>
    <lineage>
        <taxon>Bacteria</taxon>
        <taxon>Bacillati</taxon>
        <taxon>Actinomycetota</taxon>
        <taxon>Actinomycetes</taxon>
        <taxon>Kitasatosporales</taxon>
        <taxon>Streptomycetaceae</taxon>
        <taxon>Kitasatospora</taxon>
    </lineage>
</organism>
<dbReference type="EMBL" id="BAAAKJ010000278">
    <property type="protein sequence ID" value="GAA1404421.1"/>
    <property type="molecule type" value="Genomic_DNA"/>
</dbReference>
<dbReference type="Proteomes" id="UP001499863">
    <property type="component" value="Unassembled WGS sequence"/>
</dbReference>
<keyword evidence="1" id="KW-0812">Transmembrane</keyword>
<keyword evidence="3" id="KW-1185">Reference proteome</keyword>
<gene>
    <name evidence="2" type="ORF">GCM10009639_50320</name>
</gene>
<sequence>MQTWGERYQQGLTDSAERERRARADAAALRRRGWARGENVQWTPLTVTTPDGRLVGLRVVRVGSGPPAADVAGKPGARSDLLVGVLGLLALLAEFVAVLMLLGLAVQWLFVELTGRPRWAVVATADGVPLTVQRTRRREQALIAAAALADRLEREGTAALYLPAPAIVGSR</sequence>
<evidence type="ECO:0000313" key="2">
    <source>
        <dbReference type="EMBL" id="GAA1404421.1"/>
    </source>
</evidence>
<feature type="transmembrane region" description="Helical" evidence="1">
    <location>
        <begin position="81"/>
        <end position="110"/>
    </location>
</feature>
<accession>A0ABN1YEC8</accession>
<comment type="caution">
    <text evidence="2">The sequence shown here is derived from an EMBL/GenBank/DDBJ whole genome shotgun (WGS) entry which is preliminary data.</text>
</comment>
<evidence type="ECO:0000313" key="3">
    <source>
        <dbReference type="Proteomes" id="UP001499863"/>
    </source>
</evidence>
<keyword evidence="1" id="KW-0472">Membrane</keyword>
<dbReference type="RefSeq" id="WP_344339899.1">
    <property type="nucleotide sequence ID" value="NZ_BAAAKJ010000278.1"/>
</dbReference>
<reference evidence="2 3" key="1">
    <citation type="journal article" date="2019" name="Int. J. Syst. Evol. Microbiol.">
        <title>The Global Catalogue of Microorganisms (GCM) 10K type strain sequencing project: providing services to taxonomists for standard genome sequencing and annotation.</title>
        <authorList>
            <consortium name="The Broad Institute Genomics Platform"/>
            <consortium name="The Broad Institute Genome Sequencing Center for Infectious Disease"/>
            <person name="Wu L."/>
            <person name="Ma J."/>
        </authorList>
    </citation>
    <scope>NUCLEOTIDE SEQUENCE [LARGE SCALE GENOMIC DNA]</scope>
    <source>
        <strain evidence="2 3">JCM 12393</strain>
    </source>
</reference>
<proteinExistence type="predicted"/>
<protein>
    <submittedName>
        <fullName evidence="2">Uncharacterized protein</fullName>
    </submittedName>
</protein>